<evidence type="ECO:0000313" key="6">
    <source>
        <dbReference type="Proteomes" id="UP000324639"/>
    </source>
</evidence>
<dbReference type="Proteomes" id="UP000324639">
    <property type="component" value="Chromosome Bgt_-05"/>
</dbReference>
<dbReference type="EMBL" id="LR026988">
    <property type="protein sequence ID" value="VDB83586.1"/>
    <property type="molecule type" value="Genomic_DNA"/>
</dbReference>
<dbReference type="InterPro" id="IPR040976">
    <property type="entry name" value="Pkinase_fungal"/>
</dbReference>
<dbReference type="InterPro" id="IPR008266">
    <property type="entry name" value="Tyr_kinase_AS"/>
</dbReference>
<protein>
    <recommendedName>
        <fullName evidence="1">non-specific serine/threonine protein kinase</fullName>
        <ecNumber evidence="1">2.7.11.1</ecNumber>
    </recommendedName>
</protein>
<comment type="catalytic activity">
    <reaction evidence="3">
        <text>L-seryl-[protein] + ATP = O-phospho-L-seryl-[protein] + ADP + H(+)</text>
        <dbReference type="Rhea" id="RHEA:17989"/>
        <dbReference type="Rhea" id="RHEA-COMP:9863"/>
        <dbReference type="Rhea" id="RHEA-COMP:11604"/>
        <dbReference type="ChEBI" id="CHEBI:15378"/>
        <dbReference type="ChEBI" id="CHEBI:29999"/>
        <dbReference type="ChEBI" id="CHEBI:30616"/>
        <dbReference type="ChEBI" id="CHEBI:83421"/>
        <dbReference type="ChEBI" id="CHEBI:456216"/>
        <dbReference type="EC" id="2.7.11.1"/>
    </reaction>
</comment>
<dbReference type="Pfam" id="PF17667">
    <property type="entry name" value="Pkinase_fungal"/>
    <property type="match status" value="1"/>
</dbReference>
<dbReference type="SUPFAM" id="SSF56112">
    <property type="entry name" value="Protein kinase-like (PK-like)"/>
    <property type="match status" value="1"/>
</dbReference>
<dbReference type="GO" id="GO:0004674">
    <property type="term" value="F:protein serine/threonine kinase activity"/>
    <property type="evidence" value="ECO:0007669"/>
    <property type="project" value="UniProtKB-EC"/>
</dbReference>
<proteinExistence type="predicted"/>
<dbReference type="EC" id="2.7.11.1" evidence="1"/>
<dbReference type="InterPro" id="IPR011009">
    <property type="entry name" value="Kinase-like_dom_sf"/>
</dbReference>
<accession>A0A9X9MEH9</accession>
<dbReference type="AlphaFoldDB" id="A0A9X9MEH9"/>
<dbReference type="PANTHER" id="PTHR38248:SF2">
    <property type="entry name" value="FUNK1 11"/>
    <property type="match status" value="1"/>
</dbReference>
<dbReference type="Gene3D" id="1.10.510.10">
    <property type="entry name" value="Transferase(Phosphotransferase) domain 1"/>
    <property type="match status" value="1"/>
</dbReference>
<evidence type="ECO:0000256" key="2">
    <source>
        <dbReference type="ARBA" id="ARBA00047899"/>
    </source>
</evidence>
<evidence type="ECO:0000259" key="4">
    <source>
        <dbReference type="Pfam" id="PF17667"/>
    </source>
</evidence>
<sequence length="535" mass="61186">MTETQVWEWLDFFREKFLNQLNGPIEEPLKNCKVIIEANGPQLRGQYCDTKVMKSTVSTAANAQVDFLIHSIELSDDKPEWKDVKVVAEFTKQTDTSARKAKFTQLSRYVREIFCAQPLRRFVHCFFFLKTKFELWIFDRTGAYSSGLKSIIIEKELFVRAISSYLLMTDEDLGLDLSTSQVGENTFVTIKGSNDDPTLQFQIEPKPIVRPQKLITRGTTCFETEDKLSVVKYAWTSVKGCSEIDFLKVALPVRGVVNYITSDEIYRTSDHLGSLDFTDVDAWDLKTETFIISRGIIRLNSRYNRKLIRIAIAPRGQPLKTSKTTLEFVVGIRDAILGHRRLYDQGILHGDISEGNIILTSPTANDESKGMLIDLDYSVGLIESLKTDDELSLTGTMKFMAIERLVNAVEKEPTIQRTIWHDLESFFYVFLVGCIEFEVVPESKSFNLDSWCTKYLNSNCVTKIGYISAFETFVLKKFTPSFLGLKDLAKSLRTILFGKHGHNFTTPYDCSLMYNEMIEAFNKTIEQITGKIDFR</sequence>
<comment type="catalytic activity">
    <reaction evidence="2">
        <text>L-threonyl-[protein] + ATP = O-phospho-L-threonyl-[protein] + ADP + H(+)</text>
        <dbReference type="Rhea" id="RHEA:46608"/>
        <dbReference type="Rhea" id="RHEA-COMP:11060"/>
        <dbReference type="Rhea" id="RHEA-COMP:11605"/>
        <dbReference type="ChEBI" id="CHEBI:15378"/>
        <dbReference type="ChEBI" id="CHEBI:30013"/>
        <dbReference type="ChEBI" id="CHEBI:30616"/>
        <dbReference type="ChEBI" id="CHEBI:61977"/>
        <dbReference type="ChEBI" id="CHEBI:456216"/>
        <dbReference type="EC" id="2.7.11.1"/>
    </reaction>
</comment>
<gene>
    <name evidence="5" type="ORF">BGT96224V316_LOCUS2781</name>
</gene>
<evidence type="ECO:0000256" key="1">
    <source>
        <dbReference type="ARBA" id="ARBA00012513"/>
    </source>
</evidence>
<dbReference type="PROSITE" id="PS00109">
    <property type="entry name" value="PROTEIN_KINASE_TYR"/>
    <property type="match status" value="1"/>
</dbReference>
<keyword evidence="6" id="KW-1185">Reference proteome</keyword>
<evidence type="ECO:0000256" key="3">
    <source>
        <dbReference type="ARBA" id="ARBA00048679"/>
    </source>
</evidence>
<name>A0A9X9MEH9_BLUGR</name>
<evidence type="ECO:0000313" key="5">
    <source>
        <dbReference type="EMBL" id="VDB83586.1"/>
    </source>
</evidence>
<dbReference type="PANTHER" id="PTHR38248">
    <property type="entry name" value="FUNK1 6"/>
    <property type="match status" value="1"/>
</dbReference>
<organism evidence="5 6">
    <name type="scientific">Blumeria graminis f. sp. tritici</name>
    <dbReference type="NCBI Taxonomy" id="62690"/>
    <lineage>
        <taxon>Eukaryota</taxon>
        <taxon>Fungi</taxon>
        <taxon>Dikarya</taxon>
        <taxon>Ascomycota</taxon>
        <taxon>Pezizomycotina</taxon>
        <taxon>Leotiomycetes</taxon>
        <taxon>Erysiphales</taxon>
        <taxon>Erysiphaceae</taxon>
        <taxon>Blumeria</taxon>
    </lineage>
</organism>
<feature type="domain" description="Fungal-type protein kinase" evidence="4">
    <location>
        <begin position="69"/>
        <end position="434"/>
    </location>
</feature>
<reference evidence="5 6" key="1">
    <citation type="submission" date="2018-08" db="EMBL/GenBank/DDBJ databases">
        <authorList>
            <person name="Muller C M."/>
        </authorList>
    </citation>
    <scope>NUCLEOTIDE SEQUENCE [LARGE SCALE GENOMIC DNA]</scope>
</reference>